<name>A0A4Y2DMT4_ARAVE</name>
<accession>A0A4Y2DMT4</accession>
<dbReference type="InterPro" id="IPR051436">
    <property type="entry name" value="Autophagy-related_EPG5"/>
</dbReference>
<sequence length="650" mass="74452">MLELPAESTHSNLSLLLNKDELKRSEGLKVSSIVLPAETSPAHEKDISHNLSLIIDENELKRSQAVHESSSISPAEITTAHVKNVSNNVNSCTENNTKNIRSAESSSEKVNESSNIQLKVVSEKQISSCVGTECLYPKTTILEIKEKSSDILQENNKIICDTRTEIKNVYPNLKSIQHYEKIEDIESMRTIVQTYTEEYTNKTYNEAVKRCHKFAVAVSGIENYPLFELAKEYQNARKMSNEARARLKYLNSKLNVEKTNLWKLTKNEASSRGCCEDGSNVTVSKTYFVKELDESKFSEVTELLRELEEVVLSYAFYSYSDELSKMKIEQYVYNMLNYFNSSNDDGFDKKDVLKKCISVLFQYQRQSTKDKSFLEKCQKWLKLLVHVLLQNGNRSDYLFIVDHIIRCPNGIHAWASQLLQFPGSILCTEETKDILGCPCLYYTLLVLYLVLNPAPDRDFFLRNVKRNASDSTGGEFTLLDSDGEEEELFEVVRNWTNEDIISLLNQISIAGLYNHILFENKGQSSVVKFPSKERIVRMFAFSTSLVNILFSGLTSYCKEEFTTSIECICSMIRHVVFYVSDHWEYCERLDIPSKSALQAEYDRFIFHAIYIIFNFENQLAAVLSKCCSLIGGPSSRQPLKCSKIIYNRDI</sequence>
<dbReference type="OrthoDB" id="75419at2759"/>
<dbReference type="Proteomes" id="UP000499080">
    <property type="component" value="Unassembled WGS sequence"/>
</dbReference>
<dbReference type="GO" id="GO:0097352">
    <property type="term" value="P:autophagosome maturation"/>
    <property type="evidence" value="ECO:0007669"/>
    <property type="project" value="TreeGrafter"/>
</dbReference>
<dbReference type="AlphaFoldDB" id="A0A4Y2DMT4"/>
<evidence type="ECO:0000313" key="2">
    <source>
        <dbReference type="EMBL" id="GBM18130.1"/>
    </source>
</evidence>
<gene>
    <name evidence="2" type="primary">Epg5_2</name>
    <name evidence="2" type="ORF">AVEN_75540_1</name>
</gene>
<dbReference type="PANTHER" id="PTHR31139">
    <property type="entry name" value="ECTOPIC P GRANULES PROTEIN 5 HOMOLOG"/>
    <property type="match status" value="1"/>
</dbReference>
<reference evidence="2 3" key="1">
    <citation type="journal article" date="2019" name="Sci. Rep.">
        <title>Orb-weaving spider Araneus ventricosus genome elucidates the spidroin gene catalogue.</title>
        <authorList>
            <person name="Kono N."/>
            <person name="Nakamura H."/>
            <person name="Ohtoshi R."/>
            <person name="Moran D.A.P."/>
            <person name="Shinohara A."/>
            <person name="Yoshida Y."/>
            <person name="Fujiwara M."/>
            <person name="Mori M."/>
            <person name="Tomita M."/>
            <person name="Arakawa K."/>
        </authorList>
    </citation>
    <scope>NUCLEOTIDE SEQUENCE [LARGE SCALE GENOMIC DNA]</scope>
</reference>
<organism evidence="2 3">
    <name type="scientific">Araneus ventricosus</name>
    <name type="common">Orbweaver spider</name>
    <name type="synonym">Epeira ventricosa</name>
    <dbReference type="NCBI Taxonomy" id="182803"/>
    <lineage>
        <taxon>Eukaryota</taxon>
        <taxon>Metazoa</taxon>
        <taxon>Ecdysozoa</taxon>
        <taxon>Arthropoda</taxon>
        <taxon>Chelicerata</taxon>
        <taxon>Arachnida</taxon>
        <taxon>Araneae</taxon>
        <taxon>Araneomorphae</taxon>
        <taxon>Entelegynae</taxon>
        <taxon>Araneoidea</taxon>
        <taxon>Araneidae</taxon>
        <taxon>Araneus</taxon>
    </lineage>
</organism>
<protein>
    <submittedName>
        <fullName evidence="2">Ectopic P granules protein 5</fullName>
    </submittedName>
</protein>
<evidence type="ECO:0000256" key="1">
    <source>
        <dbReference type="SAM" id="MobiDB-lite"/>
    </source>
</evidence>
<feature type="region of interest" description="Disordered" evidence="1">
    <location>
        <begin position="88"/>
        <end position="108"/>
    </location>
</feature>
<proteinExistence type="predicted"/>
<evidence type="ECO:0000313" key="3">
    <source>
        <dbReference type="Proteomes" id="UP000499080"/>
    </source>
</evidence>
<dbReference type="EMBL" id="BGPR01000398">
    <property type="protein sequence ID" value="GBM18130.1"/>
    <property type="molecule type" value="Genomic_DNA"/>
</dbReference>
<keyword evidence="3" id="KW-1185">Reference proteome</keyword>
<comment type="caution">
    <text evidence="2">The sequence shown here is derived from an EMBL/GenBank/DDBJ whole genome shotgun (WGS) entry which is preliminary data.</text>
</comment>
<dbReference type="PANTHER" id="PTHR31139:SF4">
    <property type="entry name" value="ECTOPIC P GRANULES PROTEIN 5 HOMOLOG"/>
    <property type="match status" value="1"/>
</dbReference>
<feature type="compositionally biased region" description="Polar residues" evidence="1">
    <location>
        <begin position="88"/>
        <end position="100"/>
    </location>
</feature>
<dbReference type="GO" id="GO:0005737">
    <property type="term" value="C:cytoplasm"/>
    <property type="evidence" value="ECO:0007669"/>
    <property type="project" value="TreeGrafter"/>
</dbReference>